<dbReference type="EMBL" id="NKTX01000152">
    <property type="protein sequence ID" value="PYD77593.1"/>
    <property type="molecule type" value="Genomic_DNA"/>
</dbReference>
<feature type="region of interest" description="Disordered" evidence="1">
    <location>
        <begin position="17"/>
        <end position="38"/>
    </location>
</feature>
<name>A0A318QXE1_9PROT</name>
<evidence type="ECO:0000313" key="2">
    <source>
        <dbReference type="EMBL" id="PYD77593.1"/>
    </source>
</evidence>
<comment type="caution">
    <text evidence="2">The sequence shown here is derived from an EMBL/GenBank/DDBJ whole genome shotgun (WGS) entry which is preliminary data.</text>
</comment>
<evidence type="ECO:0000256" key="1">
    <source>
        <dbReference type="SAM" id="MobiDB-lite"/>
    </source>
</evidence>
<dbReference type="Proteomes" id="UP000247417">
    <property type="component" value="Unassembled WGS sequence"/>
</dbReference>
<gene>
    <name evidence="2" type="ORF">CFR80_17650</name>
</gene>
<reference evidence="2 3" key="1">
    <citation type="submission" date="2017-07" db="EMBL/GenBank/DDBJ databases">
        <title>A draft genome sequence of Komagataeibacter oboediens LMG 18849.</title>
        <authorList>
            <person name="Skraban J."/>
            <person name="Cleenwerck I."/>
            <person name="Vandamme P."/>
            <person name="Trcek J."/>
        </authorList>
    </citation>
    <scope>NUCLEOTIDE SEQUENCE [LARGE SCALE GENOMIC DNA]</scope>
    <source>
        <strain evidence="2 3">LMG 18849</strain>
    </source>
</reference>
<organism evidence="2 3">
    <name type="scientific">Komagataeibacter oboediens</name>
    <dbReference type="NCBI Taxonomy" id="65958"/>
    <lineage>
        <taxon>Bacteria</taxon>
        <taxon>Pseudomonadati</taxon>
        <taxon>Pseudomonadota</taxon>
        <taxon>Alphaproteobacteria</taxon>
        <taxon>Acetobacterales</taxon>
        <taxon>Acetobacteraceae</taxon>
        <taxon>Komagataeibacter</taxon>
    </lineage>
</organism>
<accession>A0A318QXE1</accession>
<sequence>MVSLYDLWTVPEAHGGGAANALRERQRSRAGGPSGADQRLIKGRLIPFSYRCATLQRPGVSINRHTAPAPSAGYAAPAPRSPGACKASETGEGQNGSRSDERGDSGCTWCEASGKLAMGVVTCGEGKGRVVVSPALPASVAGNSRL</sequence>
<protein>
    <submittedName>
        <fullName evidence="2">Uncharacterized protein</fullName>
    </submittedName>
</protein>
<dbReference type="AlphaFoldDB" id="A0A318QXE1"/>
<feature type="compositionally biased region" description="Low complexity" evidence="1">
    <location>
        <begin position="67"/>
        <end position="84"/>
    </location>
</feature>
<feature type="region of interest" description="Disordered" evidence="1">
    <location>
        <begin position="63"/>
        <end position="105"/>
    </location>
</feature>
<proteinExistence type="predicted"/>
<evidence type="ECO:0000313" key="3">
    <source>
        <dbReference type="Proteomes" id="UP000247417"/>
    </source>
</evidence>